<dbReference type="Proteomes" id="UP000002215">
    <property type="component" value="Chromosome"/>
</dbReference>
<evidence type="ECO:0000313" key="3">
    <source>
        <dbReference type="Proteomes" id="UP000002215"/>
    </source>
</evidence>
<dbReference type="KEGG" id="cpi:Cpin_2512"/>
<keyword evidence="1" id="KW-0732">Signal</keyword>
<feature type="signal peptide" evidence="1">
    <location>
        <begin position="1"/>
        <end position="22"/>
    </location>
</feature>
<name>A0A979G373_CHIPD</name>
<protein>
    <submittedName>
        <fullName evidence="2">Uncharacterized protein</fullName>
    </submittedName>
</protein>
<accession>A0A979G373</accession>
<reference evidence="3" key="1">
    <citation type="submission" date="2009-08" db="EMBL/GenBank/DDBJ databases">
        <title>The complete genome of Chitinophaga pinensis DSM 2588.</title>
        <authorList>
            <consortium name="US DOE Joint Genome Institute (JGI-PGF)"/>
            <person name="Lucas S."/>
            <person name="Copeland A."/>
            <person name="Lapidus A."/>
            <person name="Glavina del Rio T."/>
            <person name="Dalin E."/>
            <person name="Tice H."/>
            <person name="Bruce D."/>
            <person name="Goodwin L."/>
            <person name="Pitluck S."/>
            <person name="Kyrpides N."/>
            <person name="Mavromatis K."/>
            <person name="Ivanova N."/>
            <person name="Mikhailova N."/>
            <person name="Sims D."/>
            <person name="Meinche L."/>
            <person name="Brettin T."/>
            <person name="Detter J.C."/>
            <person name="Han C."/>
            <person name="Larimer F."/>
            <person name="Land M."/>
            <person name="Hauser L."/>
            <person name="Markowitz V."/>
            <person name="Cheng J.-F."/>
            <person name="Hugenholtz P."/>
            <person name="Woyke T."/>
            <person name="Wu D."/>
            <person name="Spring S."/>
            <person name="Klenk H.-P."/>
            <person name="Eisen J.A."/>
        </authorList>
    </citation>
    <scope>NUCLEOTIDE SEQUENCE [LARGE SCALE GENOMIC DNA]</scope>
    <source>
        <strain evidence="3">ATCC 43595 / DSM 2588 / LMG 13176 / NBRC 15968 / NCIMB 11800 / UQM 2034</strain>
    </source>
</reference>
<gene>
    <name evidence="2" type="ordered locus">Cpin_2512</name>
</gene>
<dbReference type="EMBL" id="CP001699">
    <property type="protein sequence ID" value="ACU59999.1"/>
    <property type="molecule type" value="Genomic_DNA"/>
</dbReference>
<evidence type="ECO:0000313" key="2">
    <source>
        <dbReference type="EMBL" id="ACU59999.1"/>
    </source>
</evidence>
<proteinExistence type="predicted"/>
<organism evidence="2 3">
    <name type="scientific">Chitinophaga pinensis (strain ATCC 43595 / DSM 2588 / LMG 13176 / NBRC 15968 / NCIMB 11800 / UQM 2034)</name>
    <dbReference type="NCBI Taxonomy" id="485918"/>
    <lineage>
        <taxon>Bacteria</taxon>
        <taxon>Pseudomonadati</taxon>
        <taxon>Bacteroidota</taxon>
        <taxon>Chitinophagia</taxon>
        <taxon>Chitinophagales</taxon>
        <taxon>Chitinophagaceae</taxon>
        <taxon>Chitinophaga</taxon>
    </lineage>
</organism>
<sequence>MRNLLFFIFLFLVCFQQGLSQARVDSVPILEGRYRICGIDSIESVYIIYAQKGNPIIKIASPKVNMCNCETVVIGRYYDLQLKSRLSNRAGKAHTAGVMVGNVLVRLEGDKVIWDLFRCLNMKGLCFLQTSDTSAVVKE</sequence>
<evidence type="ECO:0000256" key="1">
    <source>
        <dbReference type="SAM" id="SignalP"/>
    </source>
</evidence>
<reference evidence="2 3" key="2">
    <citation type="journal article" date="2010" name="Stand. Genomic Sci.">
        <title>Complete genome sequence of Chitinophaga pinensis type strain (UQM 2034).</title>
        <authorList>
            <person name="Glavina Del Rio T."/>
            <person name="Abt B."/>
            <person name="Spring S."/>
            <person name="Lapidus A."/>
            <person name="Nolan M."/>
            <person name="Tice H."/>
            <person name="Copeland A."/>
            <person name="Cheng J.F."/>
            <person name="Chen F."/>
            <person name="Bruce D."/>
            <person name="Goodwin L."/>
            <person name="Pitluck S."/>
            <person name="Ivanova N."/>
            <person name="Mavromatis K."/>
            <person name="Mikhailova N."/>
            <person name="Pati A."/>
            <person name="Chen A."/>
            <person name="Palaniappan K."/>
            <person name="Land M."/>
            <person name="Hauser L."/>
            <person name="Chang Y.J."/>
            <person name="Jeffries C.D."/>
            <person name="Chain P."/>
            <person name="Saunders E."/>
            <person name="Detter J.C."/>
            <person name="Brettin T."/>
            <person name="Rohde M."/>
            <person name="Goker M."/>
            <person name="Bristow J."/>
            <person name="Eisen J.A."/>
            <person name="Markowitz V."/>
            <person name="Hugenholtz P."/>
            <person name="Kyrpides N.C."/>
            <person name="Klenk H.P."/>
            <person name="Lucas S."/>
        </authorList>
    </citation>
    <scope>NUCLEOTIDE SEQUENCE [LARGE SCALE GENOMIC DNA]</scope>
    <source>
        <strain evidence="3">ATCC 43595 / DSM 2588 / LMG 13176 / NBRC 15968 / NCIMB 11800 / UQM 2034</strain>
    </source>
</reference>
<dbReference type="AlphaFoldDB" id="A0A979G373"/>
<feature type="chain" id="PRO_5036686989" evidence="1">
    <location>
        <begin position="23"/>
        <end position="139"/>
    </location>
</feature>